<dbReference type="InterPro" id="IPR029058">
    <property type="entry name" value="AB_hydrolase_fold"/>
</dbReference>
<reference evidence="1 2" key="1">
    <citation type="submission" date="2018-08" db="EMBL/GenBank/DDBJ databases">
        <title>Recombination of ecologically and evolutionarily significant loci maintains genetic cohesion in the Pseudomonas syringae species complex.</title>
        <authorList>
            <person name="Dillon M."/>
            <person name="Thakur S."/>
            <person name="Almeida R.N.D."/>
            <person name="Weir B.S."/>
            <person name="Guttman D.S."/>
        </authorList>
    </citation>
    <scope>NUCLEOTIDE SEQUENCE [LARGE SCALE GENOMIC DNA]</scope>
    <source>
        <strain evidence="1 2">ICMP 7846</strain>
    </source>
</reference>
<evidence type="ECO:0000313" key="1">
    <source>
        <dbReference type="EMBL" id="RMS57381.1"/>
    </source>
</evidence>
<name>A0A3M5E6I7_PSEAI</name>
<feature type="non-terminal residue" evidence="1">
    <location>
        <position position="1"/>
    </location>
</feature>
<comment type="caution">
    <text evidence="1">The sequence shown here is derived from an EMBL/GenBank/DDBJ whole genome shotgun (WGS) entry which is preliminary data.</text>
</comment>
<dbReference type="Proteomes" id="UP000270834">
    <property type="component" value="Unassembled WGS sequence"/>
</dbReference>
<dbReference type="PANTHER" id="PTHR37816:SF1">
    <property type="entry name" value="TOXIN"/>
    <property type="match status" value="1"/>
</dbReference>
<dbReference type="AlphaFoldDB" id="A0A3M5E6I7"/>
<evidence type="ECO:0000313" key="2">
    <source>
        <dbReference type="Proteomes" id="UP000270834"/>
    </source>
</evidence>
<organism evidence="1 2">
    <name type="scientific">Pseudomonas aeruginosa</name>
    <dbReference type="NCBI Taxonomy" id="287"/>
    <lineage>
        <taxon>Bacteria</taxon>
        <taxon>Pseudomonadati</taxon>
        <taxon>Pseudomonadota</taxon>
        <taxon>Gammaproteobacteria</taxon>
        <taxon>Pseudomonadales</taxon>
        <taxon>Pseudomonadaceae</taxon>
        <taxon>Pseudomonas</taxon>
    </lineage>
</organism>
<dbReference type="Gene3D" id="3.40.50.1820">
    <property type="entry name" value="alpha/beta hydrolase"/>
    <property type="match status" value="1"/>
</dbReference>
<accession>A0A3M5E6I7</accession>
<proteinExistence type="predicted"/>
<sequence>VADLVAASDFAHTGEMGMSFGGSTTGAVCMVDRRCAAAVNLDGGDFDFAPFDSDFPAPLLMLHADLGNFYRLFGIEPPARPRSFNDFSYERFEHAVERATTAPRWVADGNYSAVRELLWGRATHVVWLNFGRWTVFSRVLRRTLARGLLRTRLSHGNRESLRMAFCSRDSILLWSWTTFAGNRRKYTGLREDPRFAHLRWVEVGEPGRVGEVIERLVEAVLAQSQ</sequence>
<dbReference type="EMBL" id="RBSQ01000467">
    <property type="protein sequence ID" value="RMS57381.1"/>
    <property type="molecule type" value="Genomic_DNA"/>
</dbReference>
<protein>
    <recommendedName>
        <fullName evidence="3">Alpha/beta hydrolase</fullName>
    </recommendedName>
</protein>
<gene>
    <name evidence="1" type="ORF">ALP65_02202</name>
</gene>
<dbReference type="PANTHER" id="PTHR37816">
    <property type="entry name" value="YALI0E33011P"/>
    <property type="match status" value="1"/>
</dbReference>
<evidence type="ECO:0008006" key="3">
    <source>
        <dbReference type="Google" id="ProtNLM"/>
    </source>
</evidence>
<dbReference type="InterPro" id="IPR052922">
    <property type="entry name" value="Cytidylate_Kinase-2"/>
</dbReference>